<dbReference type="Proteomes" id="UP000823674">
    <property type="component" value="Chromosome A09"/>
</dbReference>
<evidence type="ECO:0000256" key="2">
    <source>
        <dbReference type="SAM" id="SignalP"/>
    </source>
</evidence>
<feature type="region of interest" description="Disordered" evidence="1">
    <location>
        <begin position="52"/>
        <end position="85"/>
    </location>
</feature>
<dbReference type="PANTHER" id="PTHR35472">
    <property type="match status" value="1"/>
</dbReference>
<feature type="chain" id="PRO_5047046961" evidence="2">
    <location>
        <begin position="28"/>
        <end position="85"/>
    </location>
</feature>
<evidence type="ECO:0000256" key="1">
    <source>
        <dbReference type="SAM" id="MobiDB-lite"/>
    </source>
</evidence>
<organism evidence="3 4">
    <name type="scientific">Brassica rapa subsp. trilocularis</name>
    <dbReference type="NCBI Taxonomy" id="1813537"/>
    <lineage>
        <taxon>Eukaryota</taxon>
        <taxon>Viridiplantae</taxon>
        <taxon>Streptophyta</taxon>
        <taxon>Embryophyta</taxon>
        <taxon>Tracheophyta</taxon>
        <taxon>Spermatophyta</taxon>
        <taxon>Magnoliopsida</taxon>
        <taxon>eudicotyledons</taxon>
        <taxon>Gunneridae</taxon>
        <taxon>Pentapetalae</taxon>
        <taxon>rosids</taxon>
        <taxon>malvids</taxon>
        <taxon>Brassicales</taxon>
        <taxon>Brassicaceae</taxon>
        <taxon>Brassiceae</taxon>
        <taxon>Brassica</taxon>
    </lineage>
</organism>
<gene>
    <name evidence="3" type="primary">A09p015260.1_BraROA</name>
    <name evidence="3" type="ORF">IGI04_034129</name>
</gene>
<evidence type="ECO:0000313" key="4">
    <source>
        <dbReference type="Proteomes" id="UP000823674"/>
    </source>
</evidence>
<comment type="caution">
    <text evidence="3">The sequence shown here is derived from an EMBL/GenBank/DDBJ whole genome shotgun (WGS) entry which is preliminary data.</text>
</comment>
<reference evidence="3 4" key="1">
    <citation type="submission" date="2021-03" db="EMBL/GenBank/DDBJ databases">
        <authorList>
            <person name="King G.J."/>
            <person name="Bancroft I."/>
            <person name="Baten A."/>
            <person name="Bloomfield J."/>
            <person name="Borpatragohain P."/>
            <person name="He Z."/>
            <person name="Irish N."/>
            <person name="Irwin J."/>
            <person name="Liu K."/>
            <person name="Mauleon R.P."/>
            <person name="Moore J."/>
            <person name="Morris R."/>
            <person name="Ostergaard L."/>
            <person name="Wang B."/>
            <person name="Wells R."/>
        </authorList>
    </citation>
    <scope>NUCLEOTIDE SEQUENCE [LARGE SCALE GENOMIC DNA]</scope>
    <source>
        <strain evidence="3">R-o-18</strain>
        <tissue evidence="3">Leaf</tissue>
    </source>
</reference>
<dbReference type="PANTHER" id="PTHR35472:SF4">
    <property type="entry name" value="DUF19 DOMAIN-CONTAINING PROTEIN"/>
    <property type="match status" value="1"/>
</dbReference>
<sequence length="85" mass="9914">MKLWSSRLSFLILVIFFFAGLHISSDARKLPSIMTATEEFQEQFRQQRFEGERMLSERKTGKKNDQIYGVSVREVPDGPNPLHNK</sequence>
<accession>A0ABQ7L7U3</accession>
<feature type="compositionally biased region" description="Basic and acidic residues" evidence="1">
    <location>
        <begin position="52"/>
        <end position="65"/>
    </location>
</feature>
<dbReference type="EMBL" id="JADBGQ010000008">
    <property type="protein sequence ID" value="KAG5382659.1"/>
    <property type="molecule type" value="Genomic_DNA"/>
</dbReference>
<proteinExistence type="predicted"/>
<protein>
    <submittedName>
        <fullName evidence="3">Uncharacterized protein</fullName>
    </submittedName>
</protein>
<feature type="signal peptide" evidence="2">
    <location>
        <begin position="1"/>
        <end position="27"/>
    </location>
</feature>
<keyword evidence="2" id="KW-0732">Signal</keyword>
<dbReference type="InterPro" id="IPR055317">
    <property type="entry name" value="CLE14-like"/>
</dbReference>
<evidence type="ECO:0000313" key="3">
    <source>
        <dbReference type="EMBL" id="KAG5382659.1"/>
    </source>
</evidence>
<keyword evidence="4" id="KW-1185">Reference proteome</keyword>
<name>A0ABQ7L7U3_BRACM</name>